<dbReference type="GO" id="GO:0003887">
    <property type="term" value="F:DNA-directed DNA polymerase activity"/>
    <property type="evidence" value="ECO:0007669"/>
    <property type="project" value="UniProtKB-KW"/>
</dbReference>
<evidence type="ECO:0000313" key="2">
    <source>
        <dbReference type="Proteomes" id="UP000234331"/>
    </source>
</evidence>
<dbReference type="Proteomes" id="UP000234331">
    <property type="component" value="Unassembled WGS sequence"/>
</dbReference>
<keyword evidence="1" id="KW-0239">DNA-directed DNA polymerase</keyword>
<keyword evidence="1" id="KW-0548">Nucleotidyltransferase</keyword>
<sequence>MEQTGGPLMPGPGPSAGLVRLRVDPVGLLPADGRQLGLWGEPGAAAARVARALTRVQGLLGPEAVLVGMVEGGRDPADRIRLAPWGEPRASTGLDRPWPGALPSPAPTLVHRPPLAARVLDAAGEPVGVSARCAVTAPPARLVIGTGPPLAVTGWAGPWPVDERWWDAHARRRARFQLSVEEGHAYLLAVAGGQWWVEASYD</sequence>
<protein>
    <submittedName>
        <fullName evidence="1">DNA-directed DNA polymerase</fullName>
        <ecNumber evidence="1">2.7.7.7</ecNumber>
    </submittedName>
</protein>
<proteinExistence type="predicted"/>
<keyword evidence="2" id="KW-1185">Reference proteome</keyword>
<organism evidence="1 2">
    <name type="scientific">Frankia canadensis</name>
    <dbReference type="NCBI Taxonomy" id="1836972"/>
    <lineage>
        <taxon>Bacteria</taxon>
        <taxon>Bacillati</taxon>
        <taxon>Actinomycetota</taxon>
        <taxon>Actinomycetes</taxon>
        <taxon>Frankiales</taxon>
        <taxon>Frankiaceae</taxon>
        <taxon>Frankia</taxon>
    </lineage>
</organism>
<dbReference type="AlphaFoldDB" id="A0A2I2KYV2"/>
<dbReference type="EC" id="2.7.7.7" evidence="1"/>
<keyword evidence="1" id="KW-0808">Transferase</keyword>
<accession>A0A2I2KYV2</accession>
<name>A0A2I2KYV2_9ACTN</name>
<dbReference type="EMBL" id="FZMO01000500">
    <property type="protein sequence ID" value="SNQ50845.1"/>
    <property type="molecule type" value="Genomic_DNA"/>
</dbReference>
<evidence type="ECO:0000313" key="1">
    <source>
        <dbReference type="EMBL" id="SNQ50845.1"/>
    </source>
</evidence>
<gene>
    <name evidence="1" type="ORF">FRACA_5490001</name>
</gene>
<reference evidence="1 2" key="1">
    <citation type="submission" date="2017-06" db="EMBL/GenBank/DDBJ databases">
        <authorList>
            <person name="Kim H.J."/>
            <person name="Triplett B.A."/>
        </authorList>
    </citation>
    <scope>NUCLEOTIDE SEQUENCE [LARGE SCALE GENOMIC DNA]</scope>
    <source>
        <strain evidence="1">FRACA_ARgP5</strain>
    </source>
</reference>